<dbReference type="Pfam" id="PF05742">
    <property type="entry name" value="TANGO2"/>
    <property type="match status" value="1"/>
</dbReference>
<keyword evidence="2" id="KW-1185">Reference proteome</keyword>
<name>A0A939DF24_9GAMM</name>
<reference evidence="1" key="1">
    <citation type="submission" date="2021-02" db="EMBL/GenBank/DDBJ databases">
        <title>PHA producing bacteria isolated from coastal sediment in Guangdong, Shenzhen.</title>
        <authorList>
            <person name="Zheng W."/>
            <person name="Yu S."/>
            <person name="Huang Y."/>
        </authorList>
    </citation>
    <scope>NUCLEOTIDE SEQUENCE</scope>
    <source>
        <strain evidence="1">TN14-10</strain>
    </source>
</reference>
<dbReference type="AlphaFoldDB" id="A0A939DF24"/>
<dbReference type="PANTHER" id="PTHR17985:SF8">
    <property type="entry name" value="TRANSPORT AND GOLGI ORGANIZATION PROTEIN 2 HOMOLOG"/>
    <property type="match status" value="1"/>
</dbReference>
<proteinExistence type="predicted"/>
<organism evidence="1 2">
    <name type="scientific">Parahaliea mediterranea</name>
    <dbReference type="NCBI Taxonomy" id="651086"/>
    <lineage>
        <taxon>Bacteria</taxon>
        <taxon>Pseudomonadati</taxon>
        <taxon>Pseudomonadota</taxon>
        <taxon>Gammaproteobacteria</taxon>
        <taxon>Cellvibrionales</taxon>
        <taxon>Halieaceae</taxon>
        <taxon>Parahaliea</taxon>
    </lineage>
</organism>
<dbReference type="RefSeq" id="WP_206560498.1">
    <property type="nucleotide sequence ID" value="NZ_JAFKCZ010000007.1"/>
</dbReference>
<sequence>MCLIILVHRAHRDYPLLLAANRDEFHARPTAGAAFWDAHPDLLAGRDLTAGGTWMGVTRQGRFAAVTNFRDPARTAPAPRSRGELPLAWLTGDARDPAACLREIAARGGQYAGFNLLLGDGEALWYYSNAGAGDPVRLEPGIYGLSNASLNTPWPKVTLGKSRMAALLGSPVDHAGLLSTITDRRPARPETLHPLGLDADMDQLLSAQFILTERYGTRSSTTLIRDASGGLGWRERRYDATGEQSAVMEEQFEVTR</sequence>
<dbReference type="InterPro" id="IPR008551">
    <property type="entry name" value="TANGO2"/>
</dbReference>
<accession>A0A939DF24</accession>
<protein>
    <submittedName>
        <fullName evidence="1">NRDE family protein</fullName>
    </submittedName>
</protein>
<gene>
    <name evidence="1" type="ORF">JYP50_10620</name>
</gene>
<evidence type="ECO:0000313" key="1">
    <source>
        <dbReference type="EMBL" id="MBN7797048.1"/>
    </source>
</evidence>
<dbReference type="Proteomes" id="UP000664303">
    <property type="component" value="Unassembled WGS sequence"/>
</dbReference>
<dbReference type="EMBL" id="JAFKCZ010000007">
    <property type="protein sequence ID" value="MBN7797048.1"/>
    <property type="molecule type" value="Genomic_DNA"/>
</dbReference>
<dbReference type="PANTHER" id="PTHR17985">
    <property type="entry name" value="SER/THR-RICH PROTEIN T10 IN DGCR REGION"/>
    <property type="match status" value="1"/>
</dbReference>
<evidence type="ECO:0000313" key="2">
    <source>
        <dbReference type="Proteomes" id="UP000664303"/>
    </source>
</evidence>
<comment type="caution">
    <text evidence="1">The sequence shown here is derived from an EMBL/GenBank/DDBJ whole genome shotgun (WGS) entry which is preliminary data.</text>
</comment>